<dbReference type="Proteomes" id="UP000499080">
    <property type="component" value="Unassembled WGS sequence"/>
</dbReference>
<proteinExistence type="predicted"/>
<dbReference type="EMBL" id="BGPR01000073">
    <property type="protein sequence ID" value="GBL90675.1"/>
    <property type="molecule type" value="Genomic_DNA"/>
</dbReference>
<protein>
    <submittedName>
        <fullName evidence="2">Uncharacterized protein</fullName>
    </submittedName>
</protein>
<name>A0A4Y2BH00_ARAVE</name>
<evidence type="ECO:0000313" key="3">
    <source>
        <dbReference type="Proteomes" id="UP000499080"/>
    </source>
</evidence>
<accession>A0A4Y2BH00</accession>
<dbReference type="AlphaFoldDB" id="A0A4Y2BH00"/>
<keyword evidence="1" id="KW-1133">Transmembrane helix</keyword>
<reference evidence="2 3" key="1">
    <citation type="journal article" date="2019" name="Sci. Rep.">
        <title>Orb-weaving spider Araneus ventricosus genome elucidates the spidroin gene catalogue.</title>
        <authorList>
            <person name="Kono N."/>
            <person name="Nakamura H."/>
            <person name="Ohtoshi R."/>
            <person name="Moran D.A.P."/>
            <person name="Shinohara A."/>
            <person name="Yoshida Y."/>
            <person name="Fujiwara M."/>
            <person name="Mori M."/>
            <person name="Tomita M."/>
            <person name="Arakawa K."/>
        </authorList>
    </citation>
    <scope>NUCLEOTIDE SEQUENCE [LARGE SCALE GENOMIC DNA]</scope>
</reference>
<dbReference type="OrthoDB" id="6418420at2759"/>
<keyword evidence="3" id="KW-1185">Reference proteome</keyword>
<keyword evidence="1" id="KW-0812">Transmembrane</keyword>
<organism evidence="2 3">
    <name type="scientific">Araneus ventricosus</name>
    <name type="common">Orbweaver spider</name>
    <name type="synonym">Epeira ventricosa</name>
    <dbReference type="NCBI Taxonomy" id="182803"/>
    <lineage>
        <taxon>Eukaryota</taxon>
        <taxon>Metazoa</taxon>
        <taxon>Ecdysozoa</taxon>
        <taxon>Arthropoda</taxon>
        <taxon>Chelicerata</taxon>
        <taxon>Arachnida</taxon>
        <taxon>Araneae</taxon>
        <taxon>Araneomorphae</taxon>
        <taxon>Entelegynae</taxon>
        <taxon>Araneoidea</taxon>
        <taxon>Araneidae</taxon>
        <taxon>Araneus</taxon>
    </lineage>
</organism>
<feature type="transmembrane region" description="Helical" evidence="1">
    <location>
        <begin position="210"/>
        <end position="232"/>
    </location>
</feature>
<keyword evidence="1" id="KW-0472">Membrane</keyword>
<gene>
    <name evidence="2" type="ORF">AVEN_219343_1</name>
</gene>
<feature type="transmembrane region" description="Helical" evidence="1">
    <location>
        <begin position="20"/>
        <end position="37"/>
    </location>
</feature>
<evidence type="ECO:0000256" key="1">
    <source>
        <dbReference type="SAM" id="Phobius"/>
    </source>
</evidence>
<sequence>MTMRCLERRRKMIPFQMKRIIMSVFINFLLCPTYFTLDDEDFDTFIAKTIMEDPWLNVSISEEETVTLTNAPSSTQNDVQTENYPSIDIEASTGDFWPKENHLDTPIEPFQKYSIVILQSNCSDIKQFAQNEQKVDVFNNTNLKDVIEDCQNFVSVKISDSKSTQEAIAEIRKIFKNHIVVKIFEDVGKHEKVSLDLPSNFSDFSEVKNYYYIIGGIIITFLLLMIVNFAVCSRKNRKNQSMDLTEIPHLTLATENFKMSIPRPTISTVHQNKNDDSVFSEYYQRGSSGSKKYSQDFQGFENVEFKAKRSYTNPDDNIRFDEWIPKKRQMHSNNQEKDLLGIDNSAFSVKVVKY</sequence>
<evidence type="ECO:0000313" key="2">
    <source>
        <dbReference type="EMBL" id="GBL90675.1"/>
    </source>
</evidence>
<comment type="caution">
    <text evidence="2">The sequence shown here is derived from an EMBL/GenBank/DDBJ whole genome shotgun (WGS) entry which is preliminary data.</text>
</comment>